<accession>A0A831ZWM8</accession>
<sequence>MSLTEYLQRNQKPILKSWFQAVVETYPEETARFLKKEKDPFTNPVGSSILEGIQGVYTQILEGLASDDVVPFLDRIVRVRAVQDFTPAQAVSFMFSLKDVVRSHMEKEGLLAQYAADLVGFERTVDRAALMAFNIYMECREKIYQLRVDEIKNRTGRLLERANAIWESRRTEDGSREES</sequence>
<proteinExistence type="predicted"/>
<dbReference type="InterPro" id="IPR025751">
    <property type="entry name" value="RsbRD_N_dom"/>
</dbReference>
<evidence type="ECO:0000313" key="2">
    <source>
        <dbReference type="EMBL" id="HFK96332.1"/>
    </source>
</evidence>
<organism evidence="2">
    <name type="scientific">Desulfacinum infernum</name>
    <dbReference type="NCBI Taxonomy" id="35837"/>
    <lineage>
        <taxon>Bacteria</taxon>
        <taxon>Pseudomonadati</taxon>
        <taxon>Thermodesulfobacteriota</taxon>
        <taxon>Syntrophobacteria</taxon>
        <taxon>Syntrophobacterales</taxon>
        <taxon>Syntrophobacteraceae</taxon>
        <taxon>Desulfacinum</taxon>
    </lineage>
</organism>
<reference evidence="2" key="1">
    <citation type="journal article" date="2020" name="mSystems">
        <title>Genome- and Community-Level Interaction Insights into Carbon Utilization and Element Cycling Functions of Hydrothermarchaeota in Hydrothermal Sediment.</title>
        <authorList>
            <person name="Zhou Z."/>
            <person name="Liu Y."/>
            <person name="Xu W."/>
            <person name="Pan J."/>
            <person name="Luo Z.H."/>
            <person name="Li M."/>
        </authorList>
    </citation>
    <scope>NUCLEOTIDE SEQUENCE [LARGE SCALE GENOMIC DNA]</scope>
    <source>
        <strain evidence="2">SpSt-456</strain>
    </source>
</reference>
<feature type="domain" description="RsbT co-antagonist protein RsbRD N-terminal" evidence="1">
    <location>
        <begin position="14"/>
        <end position="147"/>
    </location>
</feature>
<dbReference type="EMBL" id="DSTK01000012">
    <property type="protein sequence ID" value="HFK96332.1"/>
    <property type="molecule type" value="Genomic_DNA"/>
</dbReference>
<evidence type="ECO:0000259" key="1">
    <source>
        <dbReference type="Pfam" id="PF14361"/>
    </source>
</evidence>
<gene>
    <name evidence="2" type="ORF">ENS06_03280</name>
</gene>
<comment type="caution">
    <text evidence="2">The sequence shown here is derived from an EMBL/GenBank/DDBJ whole genome shotgun (WGS) entry which is preliminary data.</text>
</comment>
<protein>
    <recommendedName>
        <fullName evidence="1">RsbT co-antagonist protein RsbRD N-terminal domain-containing protein</fullName>
    </recommendedName>
</protein>
<dbReference type="AlphaFoldDB" id="A0A831ZWM8"/>
<name>A0A831ZWM8_9BACT</name>
<dbReference type="Pfam" id="PF14361">
    <property type="entry name" value="RsbRD_N"/>
    <property type="match status" value="1"/>
</dbReference>